<dbReference type="EMBL" id="JAJNDB010000009">
    <property type="protein sequence ID" value="MCD2197796.1"/>
    <property type="molecule type" value="Genomic_DNA"/>
</dbReference>
<dbReference type="InterPro" id="IPR011009">
    <property type="entry name" value="Kinase-like_dom_sf"/>
</dbReference>
<dbReference type="Proteomes" id="UP001199469">
    <property type="component" value="Unassembled WGS sequence"/>
</dbReference>
<evidence type="ECO:0008006" key="4">
    <source>
        <dbReference type="Google" id="ProtNLM"/>
    </source>
</evidence>
<organism evidence="2 3">
    <name type="scientific">Actinomycetospora endophytica</name>
    <dbReference type="NCBI Taxonomy" id="2291215"/>
    <lineage>
        <taxon>Bacteria</taxon>
        <taxon>Bacillati</taxon>
        <taxon>Actinomycetota</taxon>
        <taxon>Actinomycetes</taxon>
        <taxon>Pseudonocardiales</taxon>
        <taxon>Pseudonocardiaceae</taxon>
        <taxon>Actinomycetospora</taxon>
    </lineage>
</organism>
<feature type="region of interest" description="Disordered" evidence="1">
    <location>
        <begin position="1"/>
        <end position="27"/>
    </location>
</feature>
<evidence type="ECO:0000256" key="1">
    <source>
        <dbReference type="SAM" id="MobiDB-lite"/>
    </source>
</evidence>
<evidence type="ECO:0000313" key="2">
    <source>
        <dbReference type="EMBL" id="MCD2197796.1"/>
    </source>
</evidence>
<accession>A0ABS8PHQ4</accession>
<gene>
    <name evidence="2" type="ORF">LQ327_30935</name>
</gene>
<protein>
    <recommendedName>
        <fullName evidence="4">Phosphotransferase family enzyme</fullName>
    </recommendedName>
</protein>
<sequence length="418" mass="44497">MTPLTADESGAPSPSDAPGDPHEDGALDRTVALAEELLTRRSGAQVRLADAEDLGGSTRSRVVRVRVSENPFSLPRSLVVKHYVGAPGPADGTDRTDPFPYEAASCQLFTALPAEDRATPTLYANDPERRLLVLEDLGRCSTLADKLDGDDPKAAERALLGATRALGTLQAVTAAREGDFGALLRRSGVRHWRDPLADDARSALAEVPDLLAHLLRVEAAPAAVSHARSAASLLGGTEYRAFSPSEVSPDNCLLTGAGARFLDFEWGCFRDVALTAASVRLPFPGWGRAAVLPTGMAEAMHASWQSEVAGVWPELADPTVSGPRHLAATTLWVWVCTRSLLPSVVGHGPGPEQVVVGRPTEYAAAVLASYWRRLRTDAERHREDAPMALADAVVTALEPYGGDEPLPPFPAFKKCSGR</sequence>
<dbReference type="SUPFAM" id="SSF56112">
    <property type="entry name" value="Protein kinase-like (PK-like)"/>
    <property type="match status" value="1"/>
</dbReference>
<reference evidence="2 3" key="1">
    <citation type="submission" date="2021-11" db="EMBL/GenBank/DDBJ databases">
        <title>Draft genome sequence of Actinomycetospora sp. SF1 isolated from the rhizosphere soil.</title>
        <authorList>
            <person name="Duangmal K."/>
            <person name="Chantavorakit T."/>
        </authorList>
    </citation>
    <scope>NUCLEOTIDE SEQUENCE [LARGE SCALE GENOMIC DNA]</scope>
    <source>
        <strain evidence="2 3">TBRC 5722</strain>
    </source>
</reference>
<dbReference type="RefSeq" id="WP_230740099.1">
    <property type="nucleotide sequence ID" value="NZ_JAJNDB010000009.1"/>
</dbReference>
<name>A0ABS8PHQ4_9PSEU</name>
<proteinExistence type="predicted"/>
<evidence type="ECO:0000313" key="3">
    <source>
        <dbReference type="Proteomes" id="UP001199469"/>
    </source>
</evidence>
<comment type="caution">
    <text evidence="2">The sequence shown here is derived from an EMBL/GenBank/DDBJ whole genome shotgun (WGS) entry which is preliminary data.</text>
</comment>
<keyword evidence="3" id="KW-1185">Reference proteome</keyword>